<evidence type="ECO:0000256" key="6">
    <source>
        <dbReference type="ARBA" id="ARBA00022989"/>
    </source>
</evidence>
<dbReference type="PANTHER" id="PTHR11011:SF61">
    <property type="entry name" value="FATTY ACYL-COA REDUCTASE"/>
    <property type="match status" value="1"/>
</dbReference>
<evidence type="ECO:0000259" key="11">
    <source>
        <dbReference type="Pfam" id="PF03015"/>
    </source>
</evidence>
<name>A0ABD1E5Z6_HYPHA</name>
<comment type="caution">
    <text evidence="13">The sequence shown here is derived from an EMBL/GenBank/DDBJ whole genome shotgun (WGS) entry which is preliminary data.</text>
</comment>
<organism evidence="13 14">
    <name type="scientific">Hypothenemus hampei</name>
    <name type="common">Coffee berry borer</name>
    <dbReference type="NCBI Taxonomy" id="57062"/>
    <lineage>
        <taxon>Eukaryota</taxon>
        <taxon>Metazoa</taxon>
        <taxon>Ecdysozoa</taxon>
        <taxon>Arthropoda</taxon>
        <taxon>Hexapoda</taxon>
        <taxon>Insecta</taxon>
        <taxon>Pterygota</taxon>
        <taxon>Neoptera</taxon>
        <taxon>Endopterygota</taxon>
        <taxon>Coleoptera</taxon>
        <taxon>Polyphaga</taxon>
        <taxon>Cucujiformia</taxon>
        <taxon>Curculionidae</taxon>
        <taxon>Scolytinae</taxon>
        <taxon>Hypothenemus</taxon>
    </lineage>
</organism>
<keyword evidence="7 10" id="KW-0443">Lipid metabolism</keyword>
<evidence type="ECO:0000256" key="10">
    <source>
        <dbReference type="RuleBase" id="RU363097"/>
    </source>
</evidence>
<dbReference type="EC" id="1.2.1.84" evidence="10"/>
<feature type="transmembrane region" description="Helical" evidence="10">
    <location>
        <begin position="352"/>
        <end position="378"/>
    </location>
</feature>
<dbReference type="PANTHER" id="PTHR11011">
    <property type="entry name" value="MALE STERILITY PROTEIN 2-RELATED"/>
    <property type="match status" value="1"/>
</dbReference>
<protein>
    <recommendedName>
        <fullName evidence="10">Fatty acyl-CoA reductase</fullName>
        <ecNumber evidence="10">1.2.1.84</ecNumber>
    </recommendedName>
</protein>
<reference evidence="13 14" key="1">
    <citation type="submission" date="2024-05" db="EMBL/GenBank/DDBJ databases">
        <title>Genetic variation in Jamaican populations of the coffee berry borer (Hypothenemus hampei).</title>
        <authorList>
            <person name="Errbii M."/>
            <person name="Myrie A."/>
        </authorList>
    </citation>
    <scope>NUCLEOTIDE SEQUENCE [LARGE SCALE GENOMIC DNA]</scope>
    <source>
        <strain evidence="13">JA-Hopewell-2020-01-JO</strain>
        <tissue evidence="13">Whole body</tissue>
    </source>
</reference>
<dbReference type="InterPro" id="IPR036291">
    <property type="entry name" value="NAD(P)-bd_dom_sf"/>
</dbReference>
<keyword evidence="8 10" id="KW-0472">Membrane</keyword>
<keyword evidence="10" id="KW-0560">Oxidoreductase</keyword>
<evidence type="ECO:0000256" key="7">
    <source>
        <dbReference type="ARBA" id="ARBA00023098"/>
    </source>
</evidence>
<evidence type="ECO:0000256" key="9">
    <source>
        <dbReference type="ARBA" id="ARBA00052530"/>
    </source>
</evidence>
<comment type="catalytic activity">
    <reaction evidence="9 10">
        <text>a long-chain fatty acyl-CoA + 2 NADPH + 2 H(+) = a long-chain primary fatty alcohol + 2 NADP(+) + CoA</text>
        <dbReference type="Rhea" id="RHEA:52716"/>
        <dbReference type="ChEBI" id="CHEBI:15378"/>
        <dbReference type="ChEBI" id="CHEBI:57287"/>
        <dbReference type="ChEBI" id="CHEBI:57783"/>
        <dbReference type="ChEBI" id="CHEBI:58349"/>
        <dbReference type="ChEBI" id="CHEBI:77396"/>
        <dbReference type="ChEBI" id="CHEBI:83139"/>
        <dbReference type="EC" id="1.2.1.84"/>
    </reaction>
</comment>
<sequence length="497" mass="57686">MTGEELDRIGAIFKNKTVFISGATGFLGKVLIEKLLRVTEVRRLYLLVRTKKGLNPKERLQDIFKHVLFSRLRQERPESINKCQIITGDVLEKDLGISLSDRKIIQNEVDFIVHSAASTRFDDTIEYAVRMNTLGTHYMLNLAKECRKLQLFVHISTAFAFPKEKVLLDKAYPPPADSKEVLDIILKENSTPADQNLLNMYYGDCPNTYTFSKALAEDFVNKEMDNLPVIIVRPSVVVPTYQEPLPGYFNNLQSPMGIFVGACKGVIRSVHIDSKANANMIPADSVINLLLVTAWDYVANKSNHRFCNMSVPQEDLIITWESLVEHGKGTVKTVPFNQILWYPEGIMTKYKLWHYIHVFLFQLIPAIFIDLLLLCLGYKPILLAINQRLLKGQEMFDYFTTHRWIVNVKYALKLRTYLNEVERKQYNLDARNVNIGKYMEDCVLYARRHIFHETDDRLPAARRNIKIFYVLDRTIKFAFFAYIFYYIYRKLFVAANF</sequence>
<evidence type="ECO:0000313" key="13">
    <source>
        <dbReference type="EMBL" id="KAL1489347.1"/>
    </source>
</evidence>
<dbReference type="InterPro" id="IPR033640">
    <property type="entry name" value="FAR_C"/>
</dbReference>
<evidence type="ECO:0000256" key="8">
    <source>
        <dbReference type="ARBA" id="ARBA00023136"/>
    </source>
</evidence>
<dbReference type="Pfam" id="PF03015">
    <property type="entry name" value="Sterile"/>
    <property type="match status" value="1"/>
</dbReference>
<dbReference type="AlphaFoldDB" id="A0ABD1E5Z6"/>
<evidence type="ECO:0000259" key="12">
    <source>
        <dbReference type="Pfam" id="PF07993"/>
    </source>
</evidence>
<keyword evidence="6 10" id="KW-1133">Transmembrane helix</keyword>
<accession>A0ABD1E5Z6</accession>
<dbReference type="GO" id="GO:0102965">
    <property type="term" value="F:alcohol-forming long-chain fatty acyl-CoA reductase activity"/>
    <property type="evidence" value="ECO:0007669"/>
    <property type="project" value="UniProtKB-EC"/>
</dbReference>
<dbReference type="CDD" id="cd09071">
    <property type="entry name" value="FAR_C"/>
    <property type="match status" value="1"/>
</dbReference>
<dbReference type="Pfam" id="PF07993">
    <property type="entry name" value="NAD_binding_4"/>
    <property type="match status" value="1"/>
</dbReference>
<evidence type="ECO:0000256" key="3">
    <source>
        <dbReference type="ARBA" id="ARBA00022516"/>
    </source>
</evidence>
<evidence type="ECO:0000256" key="4">
    <source>
        <dbReference type="ARBA" id="ARBA00022692"/>
    </source>
</evidence>
<dbReference type="EMBL" id="JBDJPC010000012">
    <property type="protein sequence ID" value="KAL1489347.1"/>
    <property type="molecule type" value="Genomic_DNA"/>
</dbReference>
<dbReference type="InterPro" id="IPR026055">
    <property type="entry name" value="FAR"/>
</dbReference>
<feature type="domain" description="Fatty acyl-CoA reductase C-terminal" evidence="11">
    <location>
        <begin position="361"/>
        <end position="453"/>
    </location>
</feature>
<dbReference type="FunFam" id="3.40.50.720:FF:000143">
    <property type="entry name" value="Fatty acyl-CoA reductase"/>
    <property type="match status" value="1"/>
</dbReference>
<dbReference type="SUPFAM" id="SSF51735">
    <property type="entry name" value="NAD(P)-binding Rossmann-fold domains"/>
    <property type="match status" value="1"/>
</dbReference>
<dbReference type="GO" id="GO:0016020">
    <property type="term" value="C:membrane"/>
    <property type="evidence" value="ECO:0007669"/>
    <property type="project" value="UniProtKB-SubCell"/>
</dbReference>
<evidence type="ECO:0000256" key="5">
    <source>
        <dbReference type="ARBA" id="ARBA00022857"/>
    </source>
</evidence>
<gene>
    <name evidence="13" type="ORF">ABEB36_014260</name>
</gene>
<comment type="similarity">
    <text evidence="2 10">Belongs to the fatty acyl-CoA reductase family.</text>
</comment>
<keyword evidence="3 10" id="KW-0444">Lipid biosynthesis</keyword>
<comment type="function">
    <text evidence="10">Catalyzes the reduction of fatty acyl-CoA to fatty alcohols.</text>
</comment>
<feature type="transmembrane region" description="Helical" evidence="10">
    <location>
        <begin position="467"/>
        <end position="488"/>
    </location>
</feature>
<evidence type="ECO:0000256" key="1">
    <source>
        <dbReference type="ARBA" id="ARBA00004141"/>
    </source>
</evidence>
<keyword evidence="4 10" id="KW-0812">Transmembrane</keyword>
<dbReference type="InterPro" id="IPR013120">
    <property type="entry name" value="FAR_NAD-bd"/>
</dbReference>
<dbReference type="Proteomes" id="UP001566132">
    <property type="component" value="Unassembled WGS sequence"/>
</dbReference>
<proteinExistence type="inferred from homology"/>
<dbReference type="GO" id="GO:1901568">
    <property type="term" value="P:fatty acid derivative metabolic process"/>
    <property type="evidence" value="ECO:0007669"/>
    <property type="project" value="UniProtKB-ARBA"/>
</dbReference>
<keyword evidence="5 10" id="KW-0521">NADP</keyword>
<evidence type="ECO:0000256" key="2">
    <source>
        <dbReference type="ARBA" id="ARBA00005928"/>
    </source>
</evidence>
<comment type="subcellular location">
    <subcellularLocation>
        <location evidence="1">Membrane</location>
        <topology evidence="1">Multi-pass membrane protein</topology>
    </subcellularLocation>
</comment>
<dbReference type="CDD" id="cd05236">
    <property type="entry name" value="FAR-N_SDR_e"/>
    <property type="match status" value="1"/>
</dbReference>
<feature type="domain" description="Thioester reductase (TE)" evidence="12">
    <location>
        <begin position="20"/>
        <end position="289"/>
    </location>
</feature>
<evidence type="ECO:0000313" key="14">
    <source>
        <dbReference type="Proteomes" id="UP001566132"/>
    </source>
</evidence>
<dbReference type="Gene3D" id="3.40.50.720">
    <property type="entry name" value="NAD(P)-binding Rossmann-like Domain"/>
    <property type="match status" value="1"/>
</dbReference>
<keyword evidence="14" id="KW-1185">Reference proteome</keyword>